<dbReference type="PANTHER" id="PTHR37367">
    <property type="entry name" value="CHROMOSOME 4 OPEN READING FRAME 3"/>
    <property type="match status" value="1"/>
</dbReference>
<dbReference type="InterPro" id="IPR038780">
    <property type="entry name" value="ALN"/>
</dbReference>
<feature type="transmembrane region" description="Helical" evidence="3">
    <location>
        <begin position="183"/>
        <end position="200"/>
    </location>
</feature>
<keyword evidence="3" id="KW-0472">Membrane</keyword>
<feature type="transmembrane region" description="Helical" evidence="3">
    <location>
        <begin position="86"/>
        <end position="105"/>
    </location>
</feature>
<organism evidence="4 5">
    <name type="scientific">Pontoporia blainvillei</name>
    <name type="common">Franciscana</name>
    <name type="synonym">Delphinus blainvillei</name>
    <dbReference type="NCBI Taxonomy" id="48723"/>
    <lineage>
        <taxon>Eukaryota</taxon>
        <taxon>Metazoa</taxon>
        <taxon>Chordata</taxon>
        <taxon>Craniata</taxon>
        <taxon>Vertebrata</taxon>
        <taxon>Euteleostomi</taxon>
        <taxon>Mammalia</taxon>
        <taxon>Eutheria</taxon>
        <taxon>Laurasiatheria</taxon>
        <taxon>Artiodactyla</taxon>
        <taxon>Whippomorpha</taxon>
        <taxon>Cetacea</taxon>
        <taxon>Odontoceti</taxon>
        <taxon>Pontoporiidae</taxon>
        <taxon>Pontoporia</taxon>
    </lineage>
</organism>
<evidence type="ECO:0000313" key="4">
    <source>
        <dbReference type="EMBL" id="NIG59255.1"/>
    </source>
</evidence>
<dbReference type="Pfam" id="PF15188">
    <property type="entry name" value="CCDC-167"/>
    <property type="match status" value="1"/>
</dbReference>
<keyword evidence="3" id="KW-0812">Transmembrane</keyword>
<dbReference type="Proteomes" id="UP001165941">
    <property type="component" value="Unassembled WGS sequence"/>
</dbReference>
<feature type="coiled-coil region" evidence="1">
    <location>
        <begin position="120"/>
        <end position="178"/>
    </location>
</feature>
<evidence type="ECO:0000256" key="2">
    <source>
        <dbReference type="SAM" id="MobiDB-lite"/>
    </source>
</evidence>
<reference evidence="4" key="1">
    <citation type="submission" date="2018-05" db="EMBL/GenBank/DDBJ databases">
        <authorList>
            <person name="Pedro S.L.S."/>
            <person name="Freitas R.C."/>
            <person name="Barreto A.S."/>
            <person name="Lima A.O.S."/>
        </authorList>
    </citation>
    <scope>NUCLEOTIDE SEQUENCE</scope>
    <source>
        <strain evidence="4">BP203</strain>
        <tissue evidence="4">Muscle</tissue>
    </source>
</reference>
<proteinExistence type="predicted"/>
<keyword evidence="5" id="KW-1185">Reference proteome</keyword>
<sequence length="202" mass="23274">MRCGERGGGVGLGPLFLRGERGRPGAIRLWHGDCCKMEVGSAAEDGRDGPRERRGLGEAERPQQNHEVRPQSGADQLPKHSYWLDLWLFVLLDVVLFFFVYLLPCRQFWRKFGHKLTVEINGLEKKLSQRRRDLEAVSSRLYAAGLGSEARRSLEKEKSSLMSKASHYEKELQLLRQENRKNMLLSVAIFLLRTLIYAYWTL</sequence>
<feature type="compositionally biased region" description="Basic and acidic residues" evidence="2">
    <location>
        <begin position="44"/>
        <end position="69"/>
    </location>
</feature>
<keyword evidence="3" id="KW-1133">Transmembrane helix</keyword>
<name>A0ABX0S3K4_PONBL</name>
<dbReference type="EMBL" id="PGGH01092842">
    <property type="protein sequence ID" value="NIG59255.1"/>
    <property type="molecule type" value="Genomic_DNA"/>
</dbReference>
<keyword evidence="1" id="KW-0175">Coiled coil</keyword>
<feature type="region of interest" description="Disordered" evidence="2">
    <location>
        <begin position="41"/>
        <end position="74"/>
    </location>
</feature>
<evidence type="ECO:0000313" key="5">
    <source>
        <dbReference type="Proteomes" id="UP001165941"/>
    </source>
</evidence>
<dbReference type="PANTHER" id="PTHR37367:SF1">
    <property type="entry name" value="CHROMOSOME 4 OPEN READING FRAME 3"/>
    <property type="match status" value="1"/>
</dbReference>
<dbReference type="Pfam" id="PF17696">
    <property type="entry name" value="ALN"/>
    <property type="match status" value="1"/>
</dbReference>
<gene>
    <name evidence="4" type="ORF">BU61_2617</name>
</gene>
<protein>
    <submittedName>
        <fullName evidence="4">Coiled-coil domain-containing protein</fullName>
    </submittedName>
</protein>
<comment type="caution">
    <text evidence="4">The sequence shown here is derived from an EMBL/GenBank/DDBJ whole genome shotgun (WGS) entry which is preliminary data.</text>
</comment>
<evidence type="ECO:0000256" key="1">
    <source>
        <dbReference type="SAM" id="Coils"/>
    </source>
</evidence>
<accession>A0ABX0S3K4</accession>
<evidence type="ECO:0000256" key="3">
    <source>
        <dbReference type="SAM" id="Phobius"/>
    </source>
</evidence>
<dbReference type="InterPro" id="IPR028194">
    <property type="entry name" value="CC167"/>
</dbReference>